<evidence type="ECO:0000256" key="1">
    <source>
        <dbReference type="SAM" id="SignalP"/>
    </source>
</evidence>
<organism evidence="2 3">
    <name type="scientific">Undibacterium rivi</name>
    <dbReference type="NCBI Taxonomy" id="2828729"/>
    <lineage>
        <taxon>Bacteria</taxon>
        <taxon>Pseudomonadati</taxon>
        <taxon>Pseudomonadota</taxon>
        <taxon>Betaproteobacteria</taxon>
        <taxon>Burkholderiales</taxon>
        <taxon>Oxalobacteraceae</taxon>
        <taxon>Undibacterium</taxon>
    </lineage>
</organism>
<feature type="signal peptide" evidence="1">
    <location>
        <begin position="1"/>
        <end position="20"/>
    </location>
</feature>
<sequence length="221" mass="24810">MKLIKFFVLCILLFRSVGFAAELPGDAYKLLPQLSAEIDQTWPDLQPRAFIPALIEQESGWRVRATLQTSRETGCGLGQFTIARNADGSTRFDALAEARRLDATLAGWSWRDCYAVQYQFRAITLTLKLSDHRCSQLIDAAPDIKACDAAIHNGGAGSISKRIKLCSITEGCDPRRWFGHLERQCPQSKVKVQGYAEDFCTINSKYPARVFARMPKYEGRL</sequence>
<protein>
    <submittedName>
        <fullName evidence="2">Uncharacterized protein</fullName>
    </submittedName>
</protein>
<comment type="caution">
    <text evidence="2">The sequence shown here is derived from an EMBL/GenBank/DDBJ whole genome shotgun (WGS) entry which is preliminary data.</text>
</comment>
<keyword evidence="3" id="KW-1185">Reference proteome</keyword>
<dbReference type="EMBL" id="JAGSPK010000002">
    <property type="protein sequence ID" value="MBR7792299.1"/>
    <property type="molecule type" value="Genomic_DNA"/>
</dbReference>
<evidence type="ECO:0000313" key="2">
    <source>
        <dbReference type="EMBL" id="MBR7792299.1"/>
    </source>
</evidence>
<keyword evidence="1" id="KW-0732">Signal</keyword>
<evidence type="ECO:0000313" key="3">
    <source>
        <dbReference type="Proteomes" id="UP000682982"/>
    </source>
</evidence>
<dbReference type="Proteomes" id="UP000682982">
    <property type="component" value="Unassembled WGS sequence"/>
</dbReference>
<proteinExistence type="predicted"/>
<dbReference type="Gene3D" id="1.10.530.10">
    <property type="match status" value="1"/>
</dbReference>
<name>A0ABS5H0S0_9BURK</name>
<gene>
    <name evidence="2" type="ORF">KDM87_06775</name>
</gene>
<feature type="chain" id="PRO_5045324151" evidence="1">
    <location>
        <begin position="21"/>
        <end position="221"/>
    </location>
</feature>
<reference evidence="2 3" key="1">
    <citation type="submission" date="2021-04" db="EMBL/GenBank/DDBJ databases">
        <title>novel species isolated from subtropical streams in China.</title>
        <authorList>
            <person name="Lu H."/>
        </authorList>
    </citation>
    <scope>NUCLEOTIDE SEQUENCE [LARGE SCALE GENOMIC DNA]</scope>
    <source>
        <strain evidence="2 3">FT147W</strain>
    </source>
</reference>
<accession>A0ABS5H0S0</accession>
<dbReference type="RefSeq" id="WP_212678359.1">
    <property type="nucleotide sequence ID" value="NZ_JAGSPK010000002.1"/>
</dbReference>